<sequence length="60" mass="6749">MQTPIDSKHPCNNAPAIMTPCEWQHAQTTKTPADPAPVKRMPRNAQISRNDPLLDPHELH</sequence>
<gene>
    <name evidence="2" type="ORF">CERZMDRAFT_91400</name>
</gene>
<evidence type="ECO:0000313" key="3">
    <source>
        <dbReference type="Proteomes" id="UP000799539"/>
    </source>
</evidence>
<evidence type="ECO:0000256" key="1">
    <source>
        <dbReference type="SAM" id="MobiDB-lite"/>
    </source>
</evidence>
<keyword evidence="3" id="KW-1185">Reference proteome</keyword>
<organism evidence="2 3">
    <name type="scientific">Cercospora zeae-maydis SCOH1-5</name>
    <dbReference type="NCBI Taxonomy" id="717836"/>
    <lineage>
        <taxon>Eukaryota</taxon>
        <taxon>Fungi</taxon>
        <taxon>Dikarya</taxon>
        <taxon>Ascomycota</taxon>
        <taxon>Pezizomycotina</taxon>
        <taxon>Dothideomycetes</taxon>
        <taxon>Dothideomycetidae</taxon>
        <taxon>Mycosphaerellales</taxon>
        <taxon>Mycosphaerellaceae</taxon>
        <taxon>Cercospora</taxon>
    </lineage>
</organism>
<accession>A0A6A6F7U2</accession>
<dbReference type="Proteomes" id="UP000799539">
    <property type="component" value="Unassembled WGS sequence"/>
</dbReference>
<reference evidence="2" key="1">
    <citation type="journal article" date="2020" name="Stud. Mycol.">
        <title>101 Dothideomycetes genomes: a test case for predicting lifestyles and emergence of pathogens.</title>
        <authorList>
            <person name="Haridas S."/>
            <person name="Albert R."/>
            <person name="Binder M."/>
            <person name="Bloem J."/>
            <person name="Labutti K."/>
            <person name="Salamov A."/>
            <person name="Andreopoulos B."/>
            <person name="Baker S."/>
            <person name="Barry K."/>
            <person name="Bills G."/>
            <person name="Bluhm B."/>
            <person name="Cannon C."/>
            <person name="Castanera R."/>
            <person name="Culley D."/>
            <person name="Daum C."/>
            <person name="Ezra D."/>
            <person name="Gonzalez J."/>
            <person name="Henrissat B."/>
            <person name="Kuo A."/>
            <person name="Liang C."/>
            <person name="Lipzen A."/>
            <person name="Lutzoni F."/>
            <person name="Magnuson J."/>
            <person name="Mondo S."/>
            <person name="Nolan M."/>
            <person name="Ohm R."/>
            <person name="Pangilinan J."/>
            <person name="Park H.-J."/>
            <person name="Ramirez L."/>
            <person name="Alfaro M."/>
            <person name="Sun H."/>
            <person name="Tritt A."/>
            <person name="Yoshinaga Y."/>
            <person name="Zwiers L.-H."/>
            <person name="Turgeon B."/>
            <person name="Goodwin S."/>
            <person name="Spatafora J."/>
            <person name="Crous P."/>
            <person name="Grigoriev I."/>
        </authorList>
    </citation>
    <scope>NUCLEOTIDE SEQUENCE</scope>
    <source>
        <strain evidence="2">SCOH1-5</strain>
    </source>
</reference>
<protein>
    <submittedName>
        <fullName evidence="2">Uncharacterized protein</fullName>
    </submittedName>
</protein>
<dbReference type="AlphaFoldDB" id="A0A6A6F7U2"/>
<feature type="region of interest" description="Disordered" evidence="1">
    <location>
        <begin position="22"/>
        <end position="60"/>
    </location>
</feature>
<name>A0A6A6F7U2_9PEZI</name>
<evidence type="ECO:0000313" key="2">
    <source>
        <dbReference type="EMBL" id="KAF2209389.1"/>
    </source>
</evidence>
<proteinExistence type="predicted"/>
<dbReference type="EMBL" id="ML992687">
    <property type="protein sequence ID" value="KAF2209389.1"/>
    <property type="molecule type" value="Genomic_DNA"/>
</dbReference>